<dbReference type="CDD" id="cd02440">
    <property type="entry name" value="AdoMet_MTases"/>
    <property type="match status" value="1"/>
</dbReference>
<name>A0A6A4GXZ8_9AGAR</name>
<evidence type="ECO:0000313" key="2">
    <source>
        <dbReference type="Proteomes" id="UP000799118"/>
    </source>
</evidence>
<dbReference type="AlphaFoldDB" id="A0A6A4GXZ8"/>
<keyword evidence="2" id="KW-1185">Reference proteome</keyword>
<dbReference type="InterPro" id="IPR029063">
    <property type="entry name" value="SAM-dependent_MTases_sf"/>
</dbReference>
<evidence type="ECO:0000313" key="1">
    <source>
        <dbReference type="EMBL" id="KAE9390638.1"/>
    </source>
</evidence>
<sequence>MAVHSIAQQGFGEGTNEVYDRARPSYPPSALSFIRQSISKDHTPPFNIIEIGAGTGIFTRALLSHPDWSSSVKEIRATVIATLASAELKISANDGSFTDTGIEDTQAYHWAHPNYEAASSEFARILKPPWVATLRPLYEKYEEGAPQFRQGLWRATFDPAVSPKYPTLFEPPVEETFDWMIPTTKDAVVERVKSKSYITVLAMEKKEEYAGLEAEVKEVLNREKKSWIDEAGGVFEYPYQSTVVIARKK</sequence>
<protein>
    <recommendedName>
        <fullName evidence="3">S-adenosyl-L-methionine-dependent methyltransferase</fullName>
    </recommendedName>
</protein>
<accession>A0A6A4GXZ8</accession>
<dbReference type="SUPFAM" id="SSF53335">
    <property type="entry name" value="S-adenosyl-L-methionine-dependent methyltransferases"/>
    <property type="match status" value="1"/>
</dbReference>
<evidence type="ECO:0008006" key="3">
    <source>
        <dbReference type="Google" id="ProtNLM"/>
    </source>
</evidence>
<gene>
    <name evidence="1" type="ORF">BT96DRAFT_925754</name>
</gene>
<dbReference type="OrthoDB" id="66144at2759"/>
<organism evidence="1 2">
    <name type="scientific">Gymnopus androsaceus JB14</name>
    <dbReference type="NCBI Taxonomy" id="1447944"/>
    <lineage>
        <taxon>Eukaryota</taxon>
        <taxon>Fungi</taxon>
        <taxon>Dikarya</taxon>
        <taxon>Basidiomycota</taxon>
        <taxon>Agaricomycotina</taxon>
        <taxon>Agaricomycetes</taxon>
        <taxon>Agaricomycetidae</taxon>
        <taxon>Agaricales</taxon>
        <taxon>Marasmiineae</taxon>
        <taxon>Omphalotaceae</taxon>
        <taxon>Gymnopus</taxon>
    </lineage>
</organism>
<reference evidence="1" key="1">
    <citation type="journal article" date="2019" name="Environ. Microbiol.">
        <title>Fungal ecological strategies reflected in gene transcription - a case study of two litter decomposers.</title>
        <authorList>
            <person name="Barbi F."/>
            <person name="Kohler A."/>
            <person name="Barry K."/>
            <person name="Baskaran P."/>
            <person name="Daum C."/>
            <person name="Fauchery L."/>
            <person name="Ihrmark K."/>
            <person name="Kuo A."/>
            <person name="LaButti K."/>
            <person name="Lipzen A."/>
            <person name="Morin E."/>
            <person name="Grigoriev I.V."/>
            <person name="Henrissat B."/>
            <person name="Lindahl B."/>
            <person name="Martin F."/>
        </authorList>
    </citation>
    <scope>NUCLEOTIDE SEQUENCE</scope>
    <source>
        <strain evidence="1">JB14</strain>
    </source>
</reference>
<dbReference type="EMBL" id="ML769651">
    <property type="protein sequence ID" value="KAE9390638.1"/>
    <property type="molecule type" value="Genomic_DNA"/>
</dbReference>
<proteinExistence type="predicted"/>
<dbReference type="Gene3D" id="3.40.50.150">
    <property type="entry name" value="Vaccinia Virus protein VP39"/>
    <property type="match status" value="1"/>
</dbReference>
<dbReference type="Proteomes" id="UP000799118">
    <property type="component" value="Unassembled WGS sequence"/>
</dbReference>